<keyword evidence="7" id="KW-0325">Glycoprotein</keyword>
<keyword evidence="5" id="KW-0677">Repeat</keyword>
<comment type="caution">
    <text evidence="14">The sequence shown here is derived from an EMBL/GenBank/DDBJ whole genome shotgun (WGS) entry which is preliminary data.</text>
</comment>
<keyword evidence="11" id="KW-0624">Polysaccharide degradation</keyword>
<evidence type="ECO:0000256" key="5">
    <source>
        <dbReference type="ARBA" id="ARBA00022737"/>
    </source>
</evidence>
<evidence type="ECO:0000256" key="7">
    <source>
        <dbReference type="ARBA" id="ARBA00023180"/>
    </source>
</evidence>
<keyword evidence="3" id="KW-0964">Secreted</keyword>
<dbReference type="InterPro" id="IPR011050">
    <property type="entry name" value="Pectin_lyase_fold/virulence"/>
</dbReference>
<keyword evidence="4" id="KW-0732">Signal</keyword>
<evidence type="ECO:0000256" key="1">
    <source>
        <dbReference type="ARBA" id="ARBA00004613"/>
    </source>
</evidence>
<evidence type="ECO:0000256" key="8">
    <source>
        <dbReference type="ARBA" id="ARBA00023277"/>
    </source>
</evidence>
<comment type="similarity">
    <text evidence="2 13">Belongs to the glycosyl hydrolase 28 family.</text>
</comment>
<evidence type="ECO:0000256" key="12">
    <source>
        <dbReference type="ARBA" id="ARBA00037278"/>
    </source>
</evidence>
<evidence type="ECO:0008006" key="16">
    <source>
        <dbReference type="Google" id="ProtNLM"/>
    </source>
</evidence>
<organism evidence="14 15">
    <name type="scientific">Zasmidium cellare</name>
    <name type="common">Wine cellar mold</name>
    <name type="synonym">Racodium cellare</name>
    <dbReference type="NCBI Taxonomy" id="395010"/>
    <lineage>
        <taxon>Eukaryota</taxon>
        <taxon>Fungi</taxon>
        <taxon>Dikarya</taxon>
        <taxon>Ascomycota</taxon>
        <taxon>Pezizomycotina</taxon>
        <taxon>Dothideomycetes</taxon>
        <taxon>Dothideomycetidae</taxon>
        <taxon>Mycosphaerellales</taxon>
        <taxon>Mycosphaerellaceae</taxon>
        <taxon>Zasmidium</taxon>
    </lineage>
</organism>
<reference evidence="14 15" key="1">
    <citation type="journal article" date="2023" name="G3 (Bethesda)">
        <title>A chromosome-level genome assembly of Zasmidium syzygii isolated from banana leaves.</title>
        <authorList>
            <person name="van Westerhoven A.C."/>
            <person name="Mehrabi R."/>
            <person name="Talebi R."/>
            <person name="Steentjes M.B.F."/>
            <person name="Corcolon B."/>
            <person name="Chong P.A."/>
            <person name="Kema G.H.J."/>
            <person name="Seidl M.F."/>
        </authorList>
    </citation>
    <scope>NUCLEOTIDE SEQUENCE [LARGE SCALE GENOMIC DNA]</scope>
    <source>
        <strain evidence="14 15">P124</strain>
    </source>
</reference>
<evidence type="ECO:0000313" key="14">
    <source>
        <dbReference type="EMBL" id="KAK4500892.1"/>
    </source>
</evidence>
<evidence type="ECO:0000256" key="6">
    <source>
        <dbReference type="ARBA" id="ARBA00022801"/>
    </source>
</evidence>
<keyword evidence="10" id="KW-0961">Cell wall biogenesis/degradation</keyword>
<keyword evidence="9 13" id="KW-0326">Glycosidase</keyword>
<evidence type="ECO:0000256" key="3">
    <source>
        <dbReference type="ARBA" id="ARBA00022525"/>
    </source>
</evidence>
<protein>
    <recommendedName>
        <fullName evidence="16">Glycoside hydrolase family 28 protein</fullName>
    </recommendedName>
</protein>
<evidence type="ECO:0000256" key="10">
    <source>
        <dbReference type="ARBA" id="ARBA00023316"/>
    </source>
</evidence>
<keyword evidence="15" id="KW-1185">Reference proteome</keyword>
<name>A0ABR0EHD2_ZASCE</name>
<dbReference type="InterPro" id="IPR000743">
    <property type="entry name" value="Glyco_hydro_28"/>
</dbReference>
<sequence>MDEYTHPASLADDLAGRKRGKGSAWLPSITPRLLSNTVQQIMSRRFVTDKGKPTAFSKMADARLLAHGAPEGIPTHPDYTIAVRPKDSTNQQWVEVAPLRVAASSIEPSSGTFTPHNICVASFDTDVEVDIVVHFRKGDINEAAILPSRYGIDVQLANFYSMNFSLDQPRDVMLILNDNKWNAVHLLVNRIDHDVPQNDTEDTWYFGPGINNGRAYEKADGGKLAVPSGKTVYLAAGAFLTAGLHFDGVENAAIRGHGFIYDAKAPSFLMEKQGAVLIERSSNISITGITSLSATGFGFLAGNGDGLHFLAASDVSISNCFLRNSDDTIAINCDRWDYHGDSENYIIRDCVLLPDIAHPILIGTHGDFSNPSTIQNIHISNIDILDHEESQLWYQGCIAINAGDGNLIQNITLDDIRVRKITKGQLINIRVMQNAMWTKGPGRGVRDVTFRNLHLERTDTGTINPSQILGYGQERKVEGVRFENLRIDEKVIHGGMGKPRWYMAEDFVPVFVNEHVEGLTFEA</sequence>
<dbReference type="PANTHER" id="PTHR31736">
    <property type="match status" value="1"/>
</dbReference>
<dbReference type="SUPFAM" id="SSF51126">
    <property type="entry name" value="Pectin lyase-like"/>
    <property type="match status" value="1"/>
</dbReference>
<evidence type="ECO:0000256" key="2">
    <source>
        <dbReference type="ARBA" id="ARBA00008834"/>
    </source>
</evidence>
<dbReference type="EMBL" id="JAXOVC010000006">
    <property type="protein sequence ID" value="KAK4500892.1"/>
    <property type="molecule type" value="Genomic_DNA"/>
</dbReference>
<keyword evidence="8" id="KW-0119">Carbohydrate metabolism</keyword>
<evidence type="ECO:0000256" key="13">
    <source>
        <dbReference type="RuleBase" id="RU361169"/>
    </source>
</evidence>
<dbReference type="PANTHER" id="PTHR31736:SF9">
    <property type="entry name" value="ENDO-XYLOGALACTURONAN HYDROLASE A-RELATED"/>
    <property type="match status" value="1"/>
</dbReference>
<evidence type="ECO:0000256" key="9">
    <source>
        <dbReference type="ARBA" id="ARBA00023295"/>
    </source>
</evidence>
<evidence type="ECO:0000256" key="11">
    <source>
        <dbReference type="ARBA" id="ARBA00023326"/>
    </source>
</evidence>
<dbReference type="Pfam" id="PF00295">
    <property type="entry name" value="Glyco_hydro_28"/>
    <property type="match status" value="1"/>
</dbReference>
<accession>A0ABR0EHD2</accession>
<dbReference type="Gene3D" id="2.160.20.10">
    <property type="entry name" value="Single-stranded right-handed beta-helix, Pectin lyase-like"/>
    <property type="match status" value="1"/>
</dbReference>
<keyword evidence="6 13" id="KW-0378">Hydrolase</keyword>
<gene>
    <name evidence="14" type="ORF">PRZ48_009084</name>
</gene>
<comment type="subcellular location">
    <subcellularLocation>
        <location evidence="1">Secreted</location>
    </subcellularLocation>
</comment>
<evidence type="ECO:0000313" key="15">
    <source>
        <dbReference type="Proteomes" id="UP001305779"/>
    </source>
</evidence>
<evidence type="ECO:0000256" key="4">
    <source>
        <dbReference type="ARBA" id="ARBA00022729"/>
    </source>
</evidence>
<dbReference type="InterPro" id="IPR012334">
    <property type="entry name" value="Pectin_lyas_fold"/>
</dbReference>
<dbReference type="Proteomes" id="UP001305779">
    <property type="component" value="Unassembled WGS sequence"/>
</dbReference>
<proteinExistence type="inferred from homology"/>
<comment type="function">
    <text evidence="12">Pectinolytic enzyme involved in the degradation of xylogalacturonan (xga), a galacturonan backbone heavily substituted with xylose, and which is one important component of the hairy regions of pectin. Activity requires a galacturonic acid backbone substituted with xylose.</text>
</comment>